<gene>
    <name evidence="4" type="ORF">IZO911_LOCUS42623</name>
</gene>
<proteinExistence type="predicted"/>
<dbReference type="EMBL" id="CAJNOE010001873">
    <property type="protein sequence ID" value="CAF1455643.1"/>
    <property type="molecule type" value="Genomic_DNA"/>
</dbReference>
<dbReference type="GO" id="GO:0016887">
    <property type="term" value="F:ATP hydrolysis activity"/>
    <property type="evidence" value="ECO:0007669"/>
    <property type="project" value="InterPro"/>
</dbReference>
<name>A0A815PYC6_9BILA</name>
<keyword evidence="1" id="KW-0547">Nucleotide-binding</keyword>
<dbReference type="PANTHER" id="PTHR23077">
    <property type="entry name" value="AAA-FAMILY ATPASE"/>
    <property type="match status" value="1"/>
</dbReference>
<dbReference type="GO" id="GO:0051228">
    <property type="term" value="P:mitotic spindle disassembly"/>
    <property type="evidence" value="ECO:0007669"/>
    <property type="project" value="TreeGrafter"/>
</dbReference>
<dbReference type="AlphaFoldDB" id="A0A815PYC6"/>
<dbReference type="InterPro" id="IPR003959">
    <property type="entry name" value="ATPase_AAA_core"/>
</dbReference>
<evidence type="ECO:0000256" key="2">
    <source>
        <dbReference type="ARBA" id="ARBA00022840"/>
    </source>
</evidence>
<sequence length="173" mass="19555">MVLIQRGDCRTIGIIVQDEKCAYDHIRLNRTATYNLKKPYCIVGEKTVIHLDGESIERTEGEGLINYIGYQDIDDARKELKQITGMVELSLRYPYLFKTGGFEPPRAKKLIARAVANETGANFILIDGMQIMSESNGEREVILSEAFEEAKKKSSALIFIHELDRIASKRGKT</sequence>
<comment type="caution">
    <text evidence="4">The sequence shown here is derived from an EMBL/GenBank/DDBJ whole genome shotgun (WGS) entry which is preliminary data.</text>
</comment>
<evidence type="ECO:0000256" key="1">
    <source>
        <dbReference type="ARBA" id="ARBA00022741"/>
    </source>
</evidence>
<dbReference type="Gene3D" id="3.10.330.10">
    <property type="match status" value="1"/>
</dbReference>
<dbReference type="Proteomes" id="UP000663860">
    <property type="component" value="Unassembled WGS sequence"/>
</dbReference>
<dbReference type="Pfam" id="PF00004">
    <property type="entry name" value="AAA"/>
    <property type="match status" value="1"/>
</dbReference>
<dbReference type="Gene3D" id="3.40.50.300">
    <property type="entry name" value="P-loop containing nucleotide triphosphate hydrolases"/>
    <property type="match status" value="1"/>
</dbReference>
<dbReference type="GO" id="GO:0005524">
    <property type="term" value="F:ATP binding"/>
    <property type="evidence" value="ECO:0007669"/>
    <property type="project" value="UniProtKB-KW"/>
</dbReference>
<dbReference type="GO" id="GO:0030970">
    <property type="term" value="P:retrograde protein transport, ER to cytosol"/>
    <property type="evidence" value="ECO:0007669"/>
    <property type="project" value="TreeGrafter"/>
</dbReference>
<dbReference type="SUPFAM" id="SSF52540">
    <property type="entry name" value="P-loop containing nucleoside triphosphate hydrolases"/>
    <property type="match status" value="1"/>
</dbReference>
<dbReference type="InterPro" id="IPR027417">
    <property type="entry name" value="P-loop_NTPase"/>
</dbReference>
<dbReference type="GO" id="GO:0005634">
    <property type="term" value="C:nucleus"/>
    <property type="evidence" value="ECO:0007669"/>
    <property type="project" value="TreeGrafter"/>
</dbReference>
<reference evidence="4" key="1">
    <citation type="submission" date="2021-02" db="EMBL/GenBank/DDBJ databases">
        <authorList>
            <person name="Nowell W R."/>
        </authorList>
    </citation>
    <scope>NUCLEOTIDE SEQUENCE</scope>
</reference>
<evidence type="ECO:0000259" key="3">
    <source>
        <dbReference type="Pfam" id="PF00004"/>
    </source>
</evidence>
<evidence type="ECO:0000313" key="4">
    <source>
        <dbReference type="EMBL" id="CAF1455643.1"/>
    </source>
</evidence>
<dbReference type="GO" id="GO:0031593">
    <property type="term" value="F:polyubiquitin modification-dependent protein binding"/>
    <property type="evidence" value="ECO:0007669"/>
    <property type="project" value="TreeGrafter"/>
</dbReference>
<protein>
    <recommendedName>
        <fullName evidence="3">ATPase AAA-type core domain-containing protein</fullName>
    </recommendedName>
</protein>
<dbReference type="GO" id="GO:0097352">
    <property type="term" value="P:autophagosome maturation"/>
    <property type="evidence" value="ECO:0007669"/>
    <property type="project" value="TreeGrafter"/>
</dbReference>
<dbReference type="InterPro" id="IPR050168">
    <property type="entry name" value="AAA_ATPase_domain"/>
</dbReference>
<organism evidence="4 5">
    <name type="scientific">Adineta steineri</name>
    <dbReference type="NCBI Taxonomy" id="433720"/>
    <lineage>
        <taxon>Eukaryota</taxon>
        <taxon>Metazoa</taxon>
        <taxon>Spiralia</taxon>
        <taxon>Gnathifera</taxon>
        <taxon>Rotifera</taxon>
        <taxon>Eurotatoria</taxon>
        <taxon>Bdelloidea</taxon>
        <taxon>Adinetida</taxon>
        <taxon>Adinetidae</taxon>
        <taxon>Adineta</taxon>
    </lineage>
</organism>
<keyword evidence="2" id="KW-0067">ATP-binding</keyword>
<dbReference type="PANTHER" id="PTHR23077:SF171">
    <property type="entry name" value="NUCLEAR VALOSIN-CONTAINING PROTEIN-LIKE"/>
    <property type="match status" value="1"/>
</dbReference>
<accession>A0A815PYC6</accession>
<evidence type="ECO:0000313" key="5">
    <source>
        <dbReference type="Proteomes" id="UP000663860"/>
    </source>
</evidence>
<feature type="domain" description="ATPase AAA-type core" evidence="3">
    <location>
        <begin position="108"/>
        <end position="170"/>
    </location>
</feature>
<dbReference type="GO" id="GO:0034098">
    <property type="term" value="C:VCP-NPL4-UFD1 AAA ATPase complex"/>
    <property type="evidence" value="ECO:0007669"/>
    <property type="project" value="TreeGrafter"/>
</dbReference>
<dbReference type="GO" id="GO:0005829">
    <property type="term" value="C:cytosol"/>
    <property type="evidence" value="ECO:0007669"/>
    <property type="project" value="TreeGrafter"/>
</dbReference>